<dbReference type="Proteomes" id="UP000057737">
    <property type="component" value="Unassembled WGS sequence"/>
</dbReference>
<feature type="domain" description="Cytochrome c" evidence="15">
    <location>
        <begin position="299"/>
        <end position="389"/>
    </location>
</feature>
<evidence type="ECO:0000256" key="4">
    <source>
        <dbReference type="ARBA" id="ARBA00022617"/>
    </source>
</evidence>
<dbReference type="GO" id="GO:0020037">
    <property type="term" value="F:heme binding"/>
    <property type="evidence" value="ECO:0007669"/>
    <property type="project" value="InterPro"/>
</dbReference>
<accession>A0A120FL87</accession>
<evidence type="ECO:0000313" key="16">
    <source>
        <dbReference type="EMBL" id="KWV51842.1"/>
    </source>
</evidence>
<keyword evidence="4 12" id="KW-0349">Heme</keyword>
<evidence type="ECO:0000256" key="12">
    <source>
        <dbReference type="PIRSR" id="PIRSR000018-50"/>
    </source>
</evidence>
<dbReference type="GO" id="GO:0009055">
    <property type="term" value="F:electron transfer activity"/>
    <property type="evidence" value="ECO:0007669"/>
    <property type="project" value="InterPro"/>
</dbReference>
<dbReference type="InterPro" id="IPR014353">
    <property type="entry name" value="Membr-bd_ADH_cyt_c"/>
</dbReference>
<keyword evidence="6 13" id="KW-0479">Metal-binding</keyword>
<feature type="binding site" description="covalent" evidence="12">
    <location>
        <position position="45"/>
    </location>
    <ligand>
        <name>heme c</name>
        <dbReference type="ChEBI" id="CHEBI:61717"/>
        <label>1</label>
    </ligand>
</feature>
<protein>
    <submittedName>
        <fullName evidence="16">Alcohol dehydrogenase</fullName>
    </submittedName>
</protein>
<evidence type="ECO:0000256" key="8">
    <source>
        <dbReference type="ARBA" id="ARBA00022737"/>
    </source>
</evidence>
<dbReference type="PANTHER" id="PTHR35008">
    <property type="entry name" value="BLL4482 PROTEIN-RELATED"/>
    <property type="match status" value="1"/>
</dbReference>
<dbReference type="Pfam" id="PF00034">
    <property type="entry name" value="Cytochrom_C"/>
    <property type="match status" value="2"/>
</dbReference>
<dbReference type="InterPro" id="IPR009056">
    <property type="entry name" value="Cyt_c-like_dom"/>
</dbReference>
<feature type="binding site" description="axial binding residue" evidence="13">
    <location>
        <position position="195"/>
    </location>
    <ligand>
        <name>heme c</name>
        <dbReference type="ChEBI" id="CHEBI:61717"/>
        <label>2</label>
    </ligand>
    <ligandPart>
        <name>Fe</name>
        <dbReference type="ChEBI" id="CHEBI:18248"/>
    </ligandPart>
</feature>
<feature type="binding site" description="axial binding residue" evidence="13">
    <location>
        <position position="49"/>
    </location>
    <ligand>
        <name>heme c</name>
        <dbReference type="ChEBI" id="CHEBI:61717"/>
        <label>1</label>
    </ligand>
    <ligandPart>
        <name>Fe</name>
        <dbReference type="ChEBI" id="CHEBI:18248"/>
    </ligandPart>
</feature>
<evidence type="ECO:0000256" key="7">
    <source>
        <dbReference type="ARBA" id="ARBA00022729"/>
    </source>
</evidence>
<feature type="domain" description="Cytochrome c" evidence="15">
    <location>
        <begin position="31"/>
        <end position="134"/>
    </location>
</feature>
<feature type="binding site" description="covalent" evidence="12">
    <location>
        <position position="48"/>
    </location>
    <ligand>
        <name>heme c</name>
        <dbReference type="ChEBI" id="CHEBI:61717"/>
        <label>1</label>
    </ligand>
</feature>
<sequence length="415" mass="44320">MSRRAMWLRTLVLLLPLFSAGSVTAGPDNYVDIARGKALVIAGDCAACHTAEGGQPFAGGLALQTPFGAIMTPNITFDTTTGIGSWSADDFARAMQEGRRPGGGHLYPAFPYPYYTKVERSDLDAIYLYLRALPPVENRVNRNTLPFPFNIRLLMKGWNALFFTSGTFKPDPARSAEFNRGAYLVEGLGHCGACHTPFNAFGANQNDKYLEGNQIDNWTAPNITNDPRVGLGKWSVDDIVQYLKTGQNAFSLASGPMKDAIENSTSEMPVADLKAIAVYLKERGAEGPPASTPLAASDPRMQAGEAIYVDTCAACHVRTGTGVAHLFPKLAGNVVTTQEDPASLIRIVIAGGRAAATEGFPTSPAMPSLGYRLSDKQVADVVTYVRNSWGNAAAPVSEETVRTLRAKVTGAAPGE</sequence>
<evidence type="ECO:0000256" key="5">
    <source>
        <dbReference type="ARBA" id="ARBA00022660"/>
    </source>
</evidence>
<keyword evidence="3" id="KW-1003">Cell membrane</keyword>
<evidence type="ECO:0000256" key="13">
    <source>
        <dbReference type="PIRSR" id="PIRSR000018-51"/>
    </source>
</evidence>
<comment type="cofactor">
    <cofactor evidence="12">
        <name>heme c</name>
        <dbReference type="ChEBI" id="CHEBI:61717"/>
    </cofactor>
    <text evidence="12">Binds 3 heme c groups covalently per subunit.</text>
</comment>
<keyword evidence="5" id="KW-0679">Respiratory chain</keyword>
<evidence type="ECO:0000256" key="14">
    <source>
        <dbReference type="SAM" id="SignalP"/>
    </source>
</evidence>
<evidence type="ECO:0000256" key="1">
    <source>
        <dbReference type="ARBA" id="ARBA00004236"/>
    </source>
</evidence>
<reference evidence="16 17" key="1">
    <citation type="submission" date="2015-11" db="EMBL/GenBank/DDBJ databases">
        <title>Draft Genome Sequence of the Strain BR 10303 (Bradyrhizobium sp.) isolated from nodules of Centrolobium paraense.</title>
        <authorList>
            <person name="Zelli J.E."/>
            <person name="Simoes-Araujo J.L."/>
            <person name="Barauna A.C."/>
            <person name="Silva K."/>
        </authorList>
    </citation>
    <scope>NUCLEOTIDE SEQUENCE [LARGE SCALE GENOMIC DNA]</scope>
    <source>
        <strain evidence="16 17">BR 10303</strain>
    </source>
</reference>
<keyword evidence="9" id="KW-0249">Electron transport</keyword>
<dbReference type="GO" id="GO:0005506">
    <property type="term" value="F:iron ion binding"/>
    <property type="evidence" value="ECO:0007669"/>
    <property type="project" value="InterPro"/>
</dbReference>
<keyword evidence="8" id="KW-0677">Repeat</keyword>
<keyword evidence="17" id="KW-1185">Reference proteome</keyword>
<dbReference type="PANTHER" id="PTHR35008:SF8">
    <property type="entry name" value="ALCOHOL DEHYDROGENASE CYTOCHROME C SUBUNIT"/>
    <property type="match status" value="1"/>
</dbReference>
<feature type="chain" id="PRO_5007165434" evidence="14">
    <location>
        <begin position="26"/>
        <end position="415"/>
    </location>
</feature>
<feature type="binding site" description="axial binding residue" evidence="13">
    <location>
        <position position="316"/>
    </location>
    <ligand>
        <name>heme c</name>
        <dbReference type="ChEBI" id="CHEBI:61717"/>
        <label>3</label>
    </ligand>
    <ligandPart>
        <name>Fe</name>
        <dbReference type="ChEBI" id="CHEBI:18248"/>
    </ligandPart>
</feature>
<dbReference type="OrthoDB" id="9811281at2"/>
<evidence type="ECO:0000256" key="2">
    <source>
        <dbReference type="ARBA" id="ARBA00022448"/>
    </source>
</evidence>
<dbReference type="AlphaFoldDB" id="A0A120FL87"/>
<feature type="signal peptide" evidence="14">
    <location>
        <begin position="1"/>
        <end position="25"/>
    </location>
</feature>
<evidence type="ECO:0000256" key="10">
    <source>
        <dbReference type="ARBA" id="ARBA00023004"/>
    </source>
</evidence>
<dbReference type="SUPFAM" id="SSF46626">
    <property type="entry name" value="Cytochrome c"/>
    <property type="match status" value="3"/>
</dbReference>
<evidence type="ECO:0000256" key="11">
    <source>
        <dbReference type="ARBA" id="ARBA00023136"/>
    </source>
</evidence>
<evidence type="ECO:0000256" key="6">
    <source>
        <dbReference type="ARBA" id="ARBA00022723"/>
    </source>
</evidence>
<organism evidence="16 17">
    <name type="scientific">Bradyrhizobium macuxiense</name>
    <dbReference type="NCBI Taxonomy" id="1755647"/>
    <lineage>
        <taxon>Bacteria</taxon>
        <taxon>Pseudomonadati</taxon>
        <taxon>Pseudomonadota</taxon>
        <taxon>Alphaproteobacteria</taxon>
        <taxon>Hyphomicrobiales</taxon>
        <taxon>Nitrobacteraceae</taxon>
        <taxon>Bradyrhizobium</taxon>
    </lineage>
</organism>
<evidence type="ECO:0000256" key="3">
    <source>
        <dbReference type="ARBA" id="ARBA00022475"/>
    </source>
</evidence>
<dbReference type="InterPro" id="IPR036909">
    <property type="entry name" value="Cyt_c-like_dom_sf"/>
</dbReference>
<gene>
    <name evidence="16" type="ORF">AS156_12235</name>
</gene>
<comment type="subcellular location">
    <subcellularLocation>
        <location evidence="1">Cell membrane</location>
    </subcellularLocation>
</comment>
<name>A0A120FL87_9BRAD</name>
<evidence type="ECO:0000313" key="17">
    <source>
        <dbReference type="Proteomes" id="UP000057737"/>
    </source>
</evidence>
<dbReference type="EMBL" id="LNCU01000088">
    <property type="protein sequence ID" value="KWV51842.1"/>
    <property type="molecule type" value="Genomic_DNA"/>
</dbReference>
<evidence type="ECO:0000256" key="9">
    <source>
        <dbReference type="ARBA" id="ARBA00022982"/>
    </source>
</evidence>
<dbReference type="PIRSF" id="PIRSF000018">
    <property type="entry name" value="Mb_ADH_cyt_c"/>
    <property type="match status" value="1"/>
</dbReference>
<dbReference type="InterPro" id="IPR008168">
    <property type="entry name" value="Cyt_C_IC"/>
</dbReference>
<dbReference type="GO" id="GO:0005886">
    <property type="term" value="C:plasma membrane"/>
    <property type="evidence" value="ECO:0007669"/>
    <property type="project" value="UniProtKB-SubCell"/>
</dbReference>
<keyword evidence="11" id="KW-0472">Membrane</keyword>
<dbReference type="PROSITE" id="PS51007">
    <property type="entry name" value="CYTC"/>
    <property type="match status" value="3"/>
</dbReference>
<keyword evidence="2" id="KW-0813">Transport</keyword>
<dbReference type="InterPro" id="IPR051459">
    <property type="entry name" value="Cytochrome_c-type_DH"/>
</dbReference>
<dbReference type="Gene3D" id="1.10.760.10">
    <property type="entry name" value="Cytochrome c-like domain"/>
    <property type="match status" value="2"/>
</dbReference>
<feature type="binding site" description="covalent" evidence="12">
    <location>
        <position position="194"/>
    </location>
    <ligand>
        <name>heme c</name>
        <dbReference type="ChEBI" id="CHEBI:61717"/>
        <label>2</label>
    </ligand>
</feature>
<evidence type="ECO:0000259" key="15">
    <source>
        <dbReference type="PROSITE" id="PS51007"/>
    </source>
</evidence>
<keyword evidence="7 14" id="KW-0732">Signal</keyword>
<dbReference type="GO" id="GO:0016614">
    <property type="term" value="F:oxidoreductase activity, acting on CH-OH group of donors"/>
    <property type="evidence" value="ECO:0007669"/>
    <property type="project" value="InterPro"/>
</dbReference>
<feature type="binding site" description="covalent" evidence="12">
    <location>
        <position position="315"/>
    </location>
    <ligand>
        <name>heme c</name>
        <dbReference type="ChEBI" id="CHEBI:61717"/>
        <label>3</label>
    </ligand>
</feature>
<feature type="binding site" description="covalent" evidence="12">
    <location>
        <position position="191"/>
    </location>
    <ligand>
        <name>heme c</name>
        <dbReference type="ChEBI" id="CHEBI:61717"/>
        <label>2</label>
    </ligand>
</feature>
<comment type="caution">
    <text evidence="16">The sequence shown here is derived from an EMBL/GenBank/DDBJ whole genome shotgun (WGS) entry which is preliminary data.</text>
</comment>
<keyword evidence="10 13" id="KW-0408">Iron</keyword>
<feature type="binding site" description="covalent" evidence="12">
    <location>
        <position position="312"/>
    </location>
    <ligand>
        <name>heme c</name>
        <dbReference type="ChEBI" id="CHEBI:61717"/>
        <label>3</label>
    </ligand>
</feature>
<feature type="domain" description="Cytochrome c" evidence="15">
    <location>
        <begin position="176"/>
        <end position="284"/>
    </location>
</feature>
<dbReference type="PRINTS" id="PR00605">
    <property type="entry name" value="CYTCHROMECIC"/>
</dbReference>
<proteinExistence type="predicted"/>